<dbReference type="SUPFAM" id="SSF55729">
    <property type="entry name" value="Acyl-CoA N-acyltransferases (Nat)"/>
    <property type="match status" value="2"/>
</dbReference>
<gene>
    <name evidence="4" type="ORF">P4S50_09780</name>
</gene>
<dbReference type="PANTHER" id="PTHR43420:SF44">
    <property type="entry name" value="ACETYLTRANSFERASE YPEA"/>
    <property type="match status" value="1"/>
</dbReference>
<organism evidence="4 5">
    <name type="scientific">Tepidibacter hydrothermalis</name>
    <dbReference type="NCBI Taxonomy" id="3036126"/>
    <lineage>
        <taxon>Bacteria</taxon>
        <taxon>Bacillati</taxon>
        <taxon>Bacillota</taxon>
        <taxon>Clostridia</taxon>
        <taxon>Peptostreptococcales</taxon>
        <taxon>Peptostreptococcaceae</taxon>
        <taxon>Tepidibacter</taxon>
    </lineage>
</organism>
<reference evidence="4 5" key="1">
    <citation type="submission" date="2023-03" db="EMBL/GenBank/DDBJ databases">
        <title>Complete genome sequence of Tepidibacter sp. SWIR-1, isolated from a deep-sea hydrothermal vent.</title>
        <authorList>
            <person name="Li X."/>
        </authorList>
    </citation>
    <scope>NUCLEOTIDE SEQUENCE [LARGE SCALE GENOMIC DNA]</scope>
    <source>
        <strain evidence="4 5">SWIR-1</strain>
    </source>
</reference>
<dbReference type="Gene3D" id="3.40.630.30">
    <property type="match status" value="2"/>
</dbReference>
<evidence type="ECO:0000313" key="5">
    <source>
        <dbReference type="Proteomes" id="UP001222800"/>
    </source>
</evidence>
<evidence type="ECO:0000256" key="2">
    <source>
        <dbReference type="ARBA" id="ARBA00023315"/>
    </source>
</evidence>
<dbReference type="CDD" id="cd04301">
    <property type="entry name" value="NAT_SF"/>
    <property type="match status" value="1"/>
</dbReference>
<evidence type="ECO:0000256" key="1">
    <source>
        <dbReference type="ARBA" id="ARBA00022679"/>
    </source>
</evidence>
<keyword evidence="5" id="KW-1185">Reference proteome</keyword>
<accession>A0ABY8E720</accession>
<evidence type="ECO:0000259" key="3">
    <source>
        <dbReference type="PROSITE" id="PS51186"/>
    </source>
</evidence>
<dbReference type="Pfam" id="PF13673">
    <property type="entry name" value="Acetyltransf_10"/>
    <property type="match status" value="1"/>
</dbReference>
<dbReference type="PANTHER" id="PTHR43420">
    <property type="entry name" value="ACETYLTRANSFERASE"/>
    <property type="match status" value="1"/>
</dbReference>
<name>A0ABY8E720_9FIRM</name>
<dbReference type="InterPro" id="IPR016181">
    <property type="entry name" value="Acyl_CoA_acyltransferase"/>
</dbReference>
<proteinExistence type="predicted"/>
<dbReference type="PROSITE" id="PS51186">
    <property type="entry name" value="GNAT"/>
    <property type="match status" value="2"/>
</dbReference>
<feature type="domain" description="N-acetyltransferase" evidence="3">
    <location>
        <begin position="158"/>
        <end position="284"/>
    </location>
</feature>
<keyword evidence="1" id="KW-0808">Transferase</keyword>
<protein>
    <submittedName>
        <fullName evidence="4">GNAT family N-acetyltransferase</fullName>
    </submittedName>
</protein>
<feature type="domain" description="N-acetyltransferase" evidence="3">
    <location>
        <begin position="2"/>
        <end position="155"/>
    </location>
</feature>
<dbReference type="InterPro" id="IPR050680">
    <property type="entry name" value="YpeA/RimI_acetyltransf"/>
</dbReference>
<dbReference type="EMBL" id="CP120733">
    <property type="protein sequence ID" value="WFD08691.1"/>
    <property type="molecule type" value="Genomic_DNA"/>
</dbReference>
<sequence>MFIYKTLESTSMEKLHKTFLEAFSDYQVKVDISLLKLQQMLQRRGYVPRASIGAFKDDELIGFFLTGIRKWNGKLTAYDTGTAVIQTYRKQGVTSNMFLNTKQLLEKMEVEQWLLEVIQSNISALQLYKKQEFQILREFECFNLDKNKYNKVTTYKVEHINSINKSDWMELMKFWDFKPSWQNSIDSINSVSDTFIYSIIKINDSIVGYGIIGKKTGDIPQIAVDKNYRGRGIGRSILTDLINSTESYNISVKNADSQCISMKDFLLNLGFKNNIRQYEMALKL</sequence>
<dbReference type="InterPro" id="IPR000182">
    <property type="entry name" value="GNAT_dom"/>
</dbReference>
<dbReference type="Pfam" id="PF00583">
    <property type="entry name" value="Acetyltransf_1"/>
    <property type="match status" value="1"/>
</dbReference>
<dbReference type="RefSeq" id="WP_277730600.1">
    <property type="nucleotide sequence ID" value="NZ_CP120733.1"/>
</dbReference>
<evidence type="ECO:0000313" key="4">
    <source>
        <dbReference type="EMBL" id="WFD08691.1"/>
    </source>
</evidence>
<dbReference type="Proteomes" id="UP001222800">
    <property type="component" value="Chromosome"/>
</dbReference>
<keyword evidence="2" id="KW-0012">Acyltransferase</keyword>